<evidence type="ECO:0000259" key="10">
    <source>
        <dbReference type="Pfam" id="PF01545"/>
    </source>
</evidence>
<comment type="caution">
    <text evidence="12">The sequence shown here is derived from an EMBL/GenBank/DDBJ whole genome shotgun (WGS) entry which is preliminary data.</text>
</comment>
<evidence type="ECO:0000259" key="11">
    <source>
        <dbReference type="Pfam" id="PF16916"/>
    </source>
</evidence>
<protein>
    <submittedName>
        <fullName evidence="12">Cobalt transporter</fullName>
    </submittedName>
</protein>
<dbReference type="Pfam" id="PF01545">
    <property type="entry name" value="Cation_efflux"/>
    <property type="match status" value="1"/>
</dbReference>
<keyword evidence="7" id="KW-0406">Ion transport</keyword>
<evidence type="ECO:0000256" key="6">
    <source>
        <dbReference type="ARBA" id="ARBA00022989"/>
    </source>
</evidence>
<evidence type="ECO:0000256" key="7">
    <source>
        <dbReference type="ARBA" id="ARBA00023065"/>
    </source>
</evidence>
<keyword evidence="5" id="KW-0864">Zinc transport</keyword>
<evidence type="ECO:0000313" key="12">
    <source>
        <dbReference type="EMBL" id="GGF84002.1"/>
    </source>
</evidence>
<keyword evidence="6 9" id="KW-1133">Transmembrane helix</keyword>
<dbReference type="SUPFAM" id="SSF160240">
    <property type="entry name" value="Cation efflux protein cytoplasmic domain-like"/>
    <property type="match status" value="1"/>
</dbReference>
<evidence type="ECO:0000256" key="1">
    <source>
        <dbReference type="ARBA" id="ARBA00004141"/>
    </source>
</evidence>
<dbReference type="InterPro" id="IPR027469">
    <property type="entry name" value="Cation_efflux_TMD_sf"/>
</dbReference>
<proteinExistence type="inferred from homology"/>
<feature type="transmembrane region" description="Helical" evidence="9">
    <location>
        <begin position="21"/>
        <end position="41"/>
    </location>
</feature>
<dbReference type="GO" id="GO:0005886">
    <property type="term" value="C:plasma membrane"/>
    <property type="evidence" value="ECO:0007669"/>
    <property type="project" value="TreeGrafter"/>
</dbReference>
<feature type="domain" description="Cation efflux protein transmembrane" evidence="10">
    <location>
        <begin position="25"/>
        <end position="210"/>
    </location>
</feature>
<name>A0A917FGV9_9GAMM</name>
<accession>A0A917FGV9</accession>
<keyword evidence="4 9" id="KW-0812">Transmembrane</keyword>
<sequence length="306" mass="32658">MHAHPHGHGHGHAGHGNSQHLFAWAMWINLAYSALEAGIGIYSNSLALISDALHNLGDAAGLALAWGAAWMASQPPTERHTFGWRRATQISPLFNALILVGFSGALLWEAITRLHAPPEVPGLTVMAVAGLGIVVNLGTAALFHRGQHTDLNKRGAYLHLLADAAVSLAAVIAGLGIWWAGWRWLDPLTAVLVAVVIGVGSWGLLKASFLQVMDAVPEGLDKAEVERWLLALPGVSAVHHVHIWSLGAEEIALTAHVVRATAEGHDDFIDAANHGLHERFGINHATLQIELGGACLHDHHDHAPHH</sequence>
<dbReference type="RefSeq" id="WP_188446950.1">
    <property type="nucleotide sequence ID" value="NZ_BMFO01000001.1"/>
</dbReference>
<keyword evidence="8 9" id="KW-0472">Membrane</keyword>
<reference evidence="12" key="1">
    <citation type="journal article" date="2014" name="Int. J. Syst. Evol. Microbiol.">
        <title>Complete genome sequence of Corynebacterium casei LMG S-19264T (=DSM 44701T), isolated from a smear-ripened cheese.</title>
        <authorList>
            <consortium name="US DOE Joint Genome Institute (JGI-PGF)"/>
            <person name="Walter F."/>
            <person name="Albersmeier A."/>
            <person name="Kalinowski J."/>
            <person name="Ruckert C."/>
        </authorList>
    </citation>
    <scope>NUCLEOTIDE SEQUENCE</scope>
    <source>
        <strain evidence="12">CGMCC 1.12726</strain>
    </source>
</reference>
<dbReference type="NCBIfam" id="TIGR01297">
    <property type="entry name" value="CDF"/>
    <property type="match status" value="1"/>
</dbReference>
<feature type="transmembrane region" description="Helical" evidence="9">
    <location>
        <begin position="187"/>
        <end position="205"/>
    </location>
</feature>
<evidence type="ECO:0000256" key="8">
    <source>
        <dbReference type="ARBA" id="ARBA00023136"/>
    </source>
</evidence>
<evidence type="ECO:0000256" key="4">
    <source>
        <dbReference type="ARBA" id="ARBA00022692"/>
    </source>
</evidence>
<dbReference type="GO" id="GO:0005385">
    <property type="term" value="F:zinc ion transmembrane transporter activity"/>
    <property type="evidence" value="ECO:0007669"/>
    <property type="project" value="TreeGrafter"/>
</dbReference>
<evidence type="ECO:0000313" key="13">
    <source>
        <dbReference type="Proteomes" id="UP000632858"/>
    </source>
</evidence>
<dbReference type="PANTHER" id="PTHR11562:SF17">
    <property type="entry name" value="RE54080P-RELATED"/>
    <property type="match status" value="1"/>
</dbReference>
<dbReference type="InterPro" id="IPR036837">
    <property type="entry name" value="Cation_efflux_CTD_sf"/>
</dbReference>
<comment type="similarity">
    <text evidence="2">Belongs to the cation diffusion facilitator (CDF) transporter (TC 2.A.4) family. SLC30A subfamily.</text>
</comment>
<dbReference type="AlphaFoldDB" id="A0A917FGV9"/>
<reference evidence="12" key="2">
    <citation type="submission" date="2020-09" db="EMBL/GenBank/DDBJ databases">
        <authorList>
            <person name="Sun Q."/>
            <person name="Zhou Y."/>
        </authorList>
    </citation>
    <scope>NUCLEOTIDE SEQUENCE</scope>
    <source>
        <strain evidence="12">CGMCC 1.12726</strain>
    </source>
</reference>
<evidence type="ECO:0000256" key="9">
    <source>
        <dbReference type="SAM" id="Phobius"/>
    </source>
</evidence>
<evidence type="ECO:0000256" key="5">
    <source>
        <dbReference type="ARBA" id="ARBA00022906"/>
    </source>
</evidence>
<keyword evidence="13" id="KW-1185">Reference proteome</keyword>
<evidence type="ECO:0000256" key="2">
    <source>
        <dbReference type="ARBA" id="ARBA00008873"/>
    </source>
</evidence>
<evidence type="ECO:0000256" key="3">
    <source>
        <dbReference type="ARBA" id="ARBA00022448"/>
    </source>
</evidence>
<organism evidence="12 13">
    <name type="scientific">Arenimonas maotaiensis</name>
    <dbReference type="NCBI Taxonomy" id="1446479"/>
    <lineage>
        <taxon>Bacteria</taxon>
        <taxon>Pseudomonadati</taxon>
        <taxon>Pseudomonadota</taxon>
        <taxon>Gammaproteobacteria</taxon>
        <taxon>Lysobacterales</taxon>
        <taxon>Lysobacteraceae</taxon>
        <taxon>Arenimonas</taxon>
    </lineage>
</organism>
<dbReference type="Proteomes" id="UP000632858">
    <property type="component" value="Unassembled WGS sequence"/>
</dbReference>
<feature type="transmembrane region" description="Helical" evidence="9">
    <location>
        <begin position="93"/>
        <end position="111"/>
    </location>
</feature>
<dbReference type="InterPro" id="IPR002524">
    <property type="entry name" value="Cation_efflux"/>
</dbReference>
<keyword evidence="3" id="KW-0813">Transport</keyword>
<feature type="transmembrane region" description="Helical" evidence="9">
    <location>
        <begin position="156"/>
        <end position="181"/>
    </location>
</feature>
<dbReference type="Gene3D" id="1.20.1510.10">
    <property type="entry name" value="Cation efflux protein transmembrane domain"/>
    <property type="match status" value="1"/>
</dbReference>
<comment type="subcellular location">
    <subcellularLocation>
        <location evidence="1">Membrane</location>
        <topology evidence="1">Multi-pass membrane protein</topology>
    </subcellularLocation>
</comment>
<feature type="domain" description="Cation efflux protein cytoplasmic" evidence="11">
    <location>
        <begin position="217"/>
        <end position="290"/>
    </location>
</feature>
<dbReference type="InterPro" id="IPR027470">
    <property type="entry name" value="Cation_efflux_CTD"/>
</dbReference>
<dbReference type="EMBL" id="BMFO01000001">
    <property type="protein sequence ID" value="GGF84002.1"/>
    <property type="molecule type" value="Genomic_DNA"/>
</dbReference>
<dbReference type="PANTHER" id="PTHR11562">
    <property type="entry name" value="CATION EFFLUX PROTEIN/ ZINC TRANSPORTER"/>
    <property type="match status" value="1"/>
</dbReference>
<dbReference type="SUPFAM" id="SSF161111">
    <property type="entry name" value="Cation efflux protein transmembrane domain-like"/>
    <property type="match status" value="1"/>
</dbReference>
<feature type="transmembrane region" description="Helical" evidence="9">
    <location>
        <begin position="123"/>
        <end position="144"/>
    </location>
</feature>
<keyword evidence="5" id="KW-0862">Zinc</keyword>
<dbReference type="InterPro" id="IPR058533">
    <property type="entry name" value="Cation_efflux_TM"/>
</dbReference>
<dbReference type="Pfam" id="PF16916">
    <property type="entry name" value="ZT_dimer"/>
    <property type="match status" value="1"/>
</dbReference>
<gene>
    <name evidence="12" type="ORF">GCM10010960_02640</name>
</gene>
<dbReference type="InterPro" id="IPR050681">
    <property type="entry name" value="CDF/SLC30A"/>
</dbReference>